<dbReference type="Pfam" id="PF03184">
    <property type="entry name" value="DDE_1"/>
    <property type="match status" value="1"/>
</dbReference>
<dbReference type="InterPro" id="IPR004875">
    <property type="entry name" value="DDE_SF_endonuclease_dom"/>
</dbReference>
<dbReference type="AlphaFoldDB" id="A0A6B0UZR7"/>
<protein>
    <submittedName>
        <fullName evidence="2">Putative pogo transposable element</fullName>
    </submittedName>
</protein>
<dbReference type="GO" id="GO:0003676">
    <property type="term" value="F:nucleic acid binding"/>
    <property type="evidence" value="ECO:0007669"/>
    <property type="project" value="InterPro"/>
</dbReference>
<feature type="domain" description="DDE-1" evidence="1">
    <location>
        <begin position="2"/>
        <end position="121"/>
    </location>
</feature>
<organism evidence="2">
    <name type="scientific">Ixodes ricinus</name>
    <name type="common">Common tick</name>
    <name type="synonym">Acarus ricinus</name>
    <dbReference type="NCBI Taxonomy" id="34613"/>
    <lineage>
        <taxon>Eukaryota</taxon>
        <taxon>Metazoa</taxon>
        <taxon>Ecdysozoa</taxon>
        <taxon>Arthropoda</taxon>
        <taxon>Chelicerata</taxon>
        <taxon>Arachnida</taxon>
        <taxon>Acari</taxon>
        <taxon>Parasitiformes</taxon>
        <taxon>Ixodida</taxon>
        <taxon>Ixodoidea</taxon>
        <taxon>Ixodidae</taxon>
        <taxon>Ixodinae</taxon>
        <taxon>Ixodes</taxon>
    </lineage>
</organism>
<reference evidence="2" key="1">
    <citation type="submission" date="2019-12" db="EMBL/GenBank/DDBJ databases">
        <title>An insight into the sialome of adult female Ixodes ricinus ticks feeding for 6 days.</title>
        <authorList>
            <person name="Perner J."/>
            <person name="Ribeiro J.M.C."/>
        </authorList>
    </citation>
    <scope>NUCLEOTIDE SEQUENCE</scope>
    <source>
        <strain evidence="2">Semi-engorged</strain>
        <tissue evidence="2">Salivary glands</tissue>
    </source>
</reference>
<sequence>MVDWITTVWGLRPRALLLPSLLVLDSFRGHLIDSVRRKLKELRTKIAVTPGGPTSVLQPLDVSLNKPFKDNVRRLYTEWMAAGNYVLTPGGKIKRPSIEMLCEWILEAWKMIPAEIIVKSFKKTGISNRLDGTEDHLLCDHDDNDAASNIEDATIVRSRSLPTRSEVKVKRNNKLKA</sequence>
<proteinExistence type="predicted"/>
<evidence type="ECO:0000313" key="2">
    <source>
        <dbReference type="EMBL" id="MXU95044.1"/>
    </source>
</evidence>
<name>A0A6B0UZR7_IXORI</name>
<accession>A0A6B0UZR7</accession>
<evidence type="ECO:0000259" key="1">
    <source>
        <dbReference type="Pfam" id="PF03184"/>
    </source>
</evidence>
<dbReference type="EMBL" id="GIFC01012961">
    <property type="protein sequence ID" value="MXU95044.1"/>
    <property type="molecule type" value="Transcribed_RNA"/>
</dbReference>